<dbReference type="PANTHER" id="PTHR13275">
    <property type="entry name" value="YL-1 PROTEIN TRANSCRIPTION FACTOR-LIKE 1"/>
    <property type="match status" value="1"/>
</dbReference>
<dbReference type="GeneID" id="28941056"/>
<accession>A0A0W4ZJY8</accession>
<organism evidence="5 6">
    <name type="scientific">Pneumocystis jirovecii (strain RU7)</name>
    <name type="common">Human pneumocystis pneumonia agent</name>
    <dbReference type="NCBI Taxonomy" id="1408657"/>
    <lineage>
        <taxon>Eukaryota</taxon>
        <taxon>Fungi</taxon>
        <taxon>Dikarya</taxon>
        <taxon>Ascomycota</taxon>
        <taxon>Taphrinomycotina</taxon>
        <taxon>Pneumocystomycetes</taxon>
        <taxon>Pneumocystaceae</taxon>
        <taxon>Pneumocystis</taxon>
    </lineage>
</organism>
<feature type="coiled-coil region" evidence="2">
    <location>
        <begin position="170"/>
        <end position="201"/>
    </location>
</feature>
<proteinExistence type="inferred from homology"/>
<feature type="region of interest" description="Disordered" evidence="3">
    <location>
        <begin position="1"/>
        <end position="24"/>
    </location>
</feature>
<sequence length="463" mass="53400">MKELDEETDESMESVEGLVKGREKRITAGNRLQALLNQEFEAEGIFDVGDDCDGDFDSDQHPLQDIEISESDDEDNTSSEGHEEHIKKKPPEAFYKHRIPKEPRIKKSKPKTFTIVHPDSVRHSSRAYAIENKNIIDQRLKEAQKKKERHSPFIKIKERPMTQEERIAEAKITEEKNKTLLQRLIRMEEEKKENIRNLLKTNKTMTGPFIRFWSRGTEQGLDGKWIFLEPKNTSVKEERVYGIKLSEKDAKNTPESMNDPKNSLLDTSKEFIKNLQDTTKNSPHSSQEEQETLNEERKMTETALEEPTSDMFTCFHTDDKQSDEFTDKKLNEANKIPFQGPSMFSARNYIILEGFSEPFGVNEQKNVLFSCVDPPAGMSQYRFIYLTFKEQKKHLCFITGNIAKYKDPVSGLYYSNLSAYKIIHQIIHGDISWSRLAGTFVGVLKPAHGVPLDFYDTALSSDK</sequence>
<dbReference type="GO" id="GO:0005634">
    <property type="term" value="C:nucleus"/>
    <property type="evidence" value="ECO:0007669"/>
    <property type="project" value="TreeGrafter"/>
</dbReference>
<dbReference type="Pfam" id="PF08265">
    <property type="entry name" value="YL1_C"/>
    <property type="match status" value="1"/>
</dbReference>
<feature type="domain" description="Vps72/YL1 C-terminal" evidence="4">
    <location>
        <begin position="394"/>
        <end position="423"/>
    </location>
</feature>
<reference evidence="6" key="1">
    <citation type="journal article" date="2016" name="Nat. Commun.">
        <title>Genome analysis of three Pneumocystis species reveals adaptation mechanisms to life exclusively in mammalian hosts.</title>
        <authorList>
            <person name="Ma L."/>
            <person name="Chen Z."/>
            <person name="Huang D.W."/>
            <person name="Kutty G."/>
            <person name="Ishihara M."/>
            <person name="Wang H."/>
            <person name="Abouelleil A."/>
            <person name="Bishop L."/>
            <person name="Davey E."/>
            <person name="Deng R."/>
            <person name="Deng X."/>
            <person name="Fan L."/>
            <person name="Fantoni G."/>
            <person name="Fitzgerald M."/>
            <person name="Gogineni E."/>
            <person name="Goldberg J.M."/>
            <person name="Handley G."/>
            <person name="Hu X."/>
            <person name="Huber C."/>
            <person name="Jiao X."/>
            <person name="Jones K."/>
            <person name="Levin J.Z."/>
            <person name="Liu Y."/>
            <person name="Macdonald P."/>
            <person name="Melnikov A."/>
            <person name="Raley C."/>
            <person name="Sassi M."/>
            <person name="Sherman B.T."/>
            <person name="Song X."/>
            <person name="Sykes S."/>
            <person name="Tran B."/>
            <person name="Walsh L."/>
            <person name="Xia Y."/>
            <person name="Yang J."/>
            <person name="Young S."/>
            <person name="Zeng Q."/>
            <person name="Zheng X."/>
            <person name="Stephens R."/>
            <person name="Nusbaum C."/>
            <person name="Birren B.W."/>
            <person name="Azadi P."/>
            <person name="Lempicki R.A."/>
            <person name="Cuomo C.A."/>
            <person name="Kovacs J.A."/>
        </authorList>
    </citation>
    <scope>NUCLEOTIDE SEQUENCE [LARGE SCALE GENOMIC DNA]</scope>
    <source>
        <strain evidence="6">RU7</strain>
    </source>
</reference>
<dbReference type="Proteomes" id="UP000053447">
    <property type="component" value="Unassembled WGS sequence"/>
</dbReference>
<evidence type="ECO:0000256" key="3">
    <source>
        <dbReference type="SAM" id="MobiDB-lite"/>
    </source>
</evidence>
<protein>
    <recommendedName>
        <fullName evidence="4">Vps72/YL1 C-terminal domain-containing protein</fullName>
    </recommendedName>
</protein>
<evidence type="ECO:0000256" key="1">
    <source>
        <dbReference type="ARBA" id="ARBA00006832"/>
    </source>
</evidence>
<keyword evidence="2" id="KW-0175">Coiled coil</keyword>
<feature type="region of interest" description="Disordered" evidence="3">
    <location>
        <begin position="48"/>
        <end position="94"/>
    </location>
</feature>
<evidence type="ECO:0000313" key="6">
    <source>
        <dbReference type="Proteomes" id="UP000053447"/>
    </source>
</evidence>
<dbReference type="EMBL" id="LFWA01000011">
    <property type="protein sequence ID" value="KTW28688.1"/>
    <property type="molecule type" value="Genomic_DNA"/>
</dbReference>
<feature type="compositionally biased region" description="Acidic residues" evidence="3">
    <location>
        <begin position="48"/>
        <end position="57"/>
    </location>
</feature>
<dbReference type="InterPro" id="IPR013272">
    <property type="entry name" value="Vps72/YL1_C"/>
</dbReference>
<dbReference type="OrthoDB" id="3942062at2759"/>
<dbReference type="RefSeq" id="XP_018229023.1">
    <property type="nucleotide sequence ID" value="XM_018374801.1"/>
</dbReference>
<comment type="similarity">
    <text evidence="1">Belongs to the VPS72/YL1 family.</text>
</comment>
<feature type="region of interest" description="Disordered" evidence="3">
    <location>
        <begin position="276"/>
        <end position="298"/>
    </location>
</feature>
<gene>
    <name evidence="5" type="ORF">T551_02538</name>
</gene>
<dbReference type="STRING" id="1408657.A0A0W4ZJY8"/>
<feature type="compositionally biased region" description="Basic and acidic residues" evidence="3">
    <location>
        <begin position="80"/>
        <end position="94"/>
    </location>
</feature>
<dbReference type="eggNOG" id="ENOG502RXYF">
    <property type="taxonomic scope" value="Eukaryota"/>
</dbReference>
<dbReference type="InterPro" id="IPR046757">
    <property type="entry name" value="YL1_N"/>
</dbReference>
<name>A0A0W4ZJY8_PNEJ7</name>
<dbReference type="AlphaFoldDB" id="A0A0W4ZJY8"/>
<dbReference type="PANTHER" id="PTHR13275:SF4">
    <property type="entry name" value="VACUOLAR PROTEIN SORTING-ASSOCIATED PROTEIN 72 HOMOLOG"/>
    <property type="match status" value="1"/>
</dbReference>
<feature type="compositionally biased region" description="Acidic residues" evidence="3">
    <location>
        <begin position="1"/>
        <end position="13"/>
    </location>
</feature>
<feature type="compositionally biased region" description="Acidic residues" evidence="3">
    <location>
        <begin position="67"/>
        <end position="77"/>
    </location>
</feature>
<evidence type="ECO:0000256" key="2">
    <source>
        <dbReference type="SAM" id="Coils"/>
    </source>
</evidence>
<dbReference type="Pfam" id="PF05764">
    <property type="entry name" value="YL1"/>
    <property type="match status" value="1"/>
</dbReference>
<evidence type="ECO:0000259" key="4">
    <source>
        <dbReference type="SMART" id="SM00993"/>
    </source>
</evidence>
<evidence type="ECO:0000313" key="5">
    <source>
        <dbReference type="EMBL" id="KTW28688.1"/>
    </source>
</evidence>
<dbReference type="SMART" id="SM00993">
    <property type="entry name" value="YL1_C"/>
    <property type="match status" value="1"/>
</dbReference>
<feature type="compositionally biased region" description="Polar residues" evidence="3">
    <location>
        <begin position="276"/>
        <end position="285"/>
    </location>
</feature>
<comment type="caution">
    <text evidence="5">The sequence shown here is derived from an EMBL/GenBank/DDBJ whole genome shotgun (WGS) entry which is preliminary data.</text>
</comment>
<dbReference type="VEuPathDB" id="FungiDB:T551_02538"/>
<keyword evidence="6" id="KW-1185">Reference proteome</keyword>